<evidence type="ECO:0000313" key="2">
    <source>
        <dbReference type="EMBL" id="QMU31591.1"/>
    </source>
</evidence>
<evidence type="ECO:0000313" key="3">
    <source>
        <dbReference type="Proteomes" id="UP000514509"/>
    </source>
</evidence>
<evidence type="ECO:0000259" key="1">
    <source>
        <dbReference type="Pfam" id="PF00144"/>
    </source>
</evidence>
<dbReference type="InterPro" id="IPR050491">
    <property type="entry name" value="AmpC-like"/>
</dbReference>
<dbReference type="Proteomes" id="UP000514509">
    <property type="component" value="Chromosome"/>
</dbReference>
<proteinExistence type="predicted"/>
<dbReference type="InterPro" id="IPR012338">
    <property type="entry name" value="Beta-lactam/transpept-like"/>
</dbReference>
<keyword evidence="3" id="KW-1185">Reference proteome</keyword>
<dbReference type="PANTHER" id="PTHR46825:SF7">
    <property type="entry name" value="D-ALANYL-D-ALANINE CARBOXYPEPTIDASE"/>
    <property type="match status" value="1"/>
</dbReference>
<organism evidence="2 3">
    <name type="scientific">Adhaeribacter radiodurans</name>
    <dbReference type="NCBI Taxonomy" id="2745197"/>
    <lineage>
        <taxon>Bacteria</taxon>
        <taxon>Pseudomonadati</taxon>
        <taxon>Bacteroidota</taxon>
        <taxon>Cytophagia</taxon>
        <taxon>Cytophagales</taxon>
        <taxon>Hymenobacteraceae</taxon>
        <taxon>Adhaeribacter</taxon>
    </lineage>
</organism>
<reference evidence="2 3" key="1">
    <citation type="submission" date="2020-06" db="EMBL/GenBank/DDBJ databases">
        <authorList>
            <person name="Hwang Y.J."/>
        </authorList>
    </citation>
    <scope>NUCLEOTIDE SEQUENCE [LARGE SCALE GENOMIC DNA]</scope>
    <source>
        <strain evidence="2 3">KUDC8001</strain>
    </source>
</reference>
<reference evidence="2 3" key="2">
    <citation type="submission" date="2020-08" db="EMBL/GenBank/DDBJ databases">
        <title>Adhaeribacter dokdonensis sp. nov., isolated from the rhizosphere of Elymus tsukushiensis, a plant native to the Dokdo Islands, Republic of Korea.</title>
        <authorList>
            <person name="Ghim S.Y."/>
        </authorList>
    </citation>
    <scope>NUCLEOTIDE SEQUENCE [LARGE SCALE GENOMIC DNA]</scope>
    <source>
        <strain evidence="2 3">KUDC8001</strain>
    </source>
</reference>
<name>A0A7L7LFG8_9BACT</name>
<dbReference type="SUPFAM" id="SSF56601">
    <property type="entry name" value="beta-lactamase/transpeptidase-like"/>
    <property type="match status" value="1"/>
</dbReference>
<accession>A0A7L7LFG8</accession>
<feature type="domain" description="Beta-lactamase-related" evidence="1">
    <location>
        <begin position="36"/>
        <end position="344"/>
    </location>
</feature>
<dbReference type="KEGG" id="add:HUW48_16955"/>
<dbReference type="EMBL" id="CP055153">
    <property type="protein sequence ID" value="QMU31591.1"/>
    <property type="molecule type" value="Genomic_DNA"/>
</dbReference>
<dbReference type="Gene3D" id="3.40.710.10">
    <property type="entry name" value="DD-peptidase/beta-lactamase superfamily"/>
    <property type="match status" value="1"/>
</dbReference>
<dbReference type="PANTHER" id="PTHR46825">
    <property type="entry name" value="D-ALANYL-D-ALANINE-CARBOXYPEPTIDASE/ENDOPEPTIDASE AMPH"/>
    <property type="match status" value="1"/>
</dbReference>
<sequence length="369" mass="41285">MQDLQVNSCTDKTIINSNYSKAGDVQSAMQRFSLAGAPGSVVAIYSEEGWWANTTGYAKIEDKTPMQLCHLQYLQSISKTYMAVAILKLYEEGIVDLDAPITRYLPEKYSKYITSAETITVRMLLNHTSGVPEYNFDPAYVSYLLQHPNHTFSSEDYLKYVEGKKLDFTPGSKHSYRNTNYLLLALMADAITGDHAKFISETILKPLDLDNTFYRNDPGYLKYSNLVNSYWDRYSNGIVENVSQMQQTNVASLIGDDGIVTTPTDAVKFLKGLVEGKLLAAATLQQMQTWTTDENNKPKYGLGLEYTTIRNQIAFGHTGGGLGAGCELYYFPQKKMYVFLGVNLGTVTDSPLHKGIEAARDTLYQVLLK</sequence>
<dbReference type="AlphaFoldDB" id="A0A7L7LFG8"/>
<protein>
    <submittedName>
        <fullName evidence="2">Beta-lactamase family protein</fullName>
    </submittedName>
</protein>
<dbReference type="Pfam" id="PF00144">
    <property type="entry name" value="Beta-lactamase"/>
    <property type="match status" value="1"/>
</dbReference>
<dbReference type="InterPro" id="IPR001466">
    <property type="entry name" value="Beta-lactam-related"/>
</dbReference>
<gene>
    <name evidence="2" type="ORF">HUW48_16955</name>
</gene>